<dbReference type="KEGG" id="blen:NCTC4824_03238"/>
<dbReference type="InterPro" id="IPR019593">
    <property type="entry name" value="Spore_coat_protein_Z/Y"/>
</dbReference>
<dbReference type="AlphaFoldDB" id="A0A2X4WE43"/>
<dbReference type="RefSeq" id="WP_066146610.1">
    <property type="nucleotide sequence ID" value="NZ_CBCSGM010000011.1"/>
</dbReference>
<dbReference type="EMBL" id="LS483476">
    <property type="protein sequence ID" value="SQI61461.1"/>
    <property type="molecule type" value="Genomic_DNA"/>
</dbReference>
<keyword evidence="2" id="KW-1185">Reference proteome</keyword>
<protein>
    <submittedName>
        <fullName evidence="1">Spore coat protein Z</fullName>
    </submittedName>
</protein>
<evidence type="ECO:0000313" key="2">
    <source>
        <dbReference type="Proteomes" id="UP000249134"/>
    </source>
</evidence>
<sequence length="211" mass="24522">MGCSKYKKHRNDYDDYYDEYEDDSYCYKYYHYEHEKDKSKDCEMDHRNEFCLEETLEAILRAQRKAQKDQECKTSCKESIKQLVGESHKTKNNTIPFILYNTNSEPFKASGVTTLTCSTKHKKFTCTNSFVFKIKDLKDHCAVLELLIFKTDKKCSNNPHKKCSCKDICSPCCQIDHKNVDDLVSTGICINVDLSCFCAITCLPAVYLKCH</sequence>
<dbReference type="STRING" id="1348624.GCA_001591545_04021"/>
<accession>A0A2X4WE43</accession>
<reference evidence="1 2" key="1">
    <citation type="submission" date="2018-06" db="EMBL/GenBank/DDBJ databases">
        <authorList>
            <consortium name="Pathogen Informatics"/>
            <person name="Doyle S."/>
        </authorList>
    </citation>
    <scope>NUCLEOTIDE SEQUENCE [LARGE SCALE GENOMIC DNA]</scope>
    <source>
        <strain evidence="1 2">NCTC4824</strain>
    </source>
</reference>
<dbReference type="Pfam" id="PF10612">
    <property type="entry name" value="Spore-coat_CotZ"/>
    <property type="match status" value="1"/>
</dbReference>
<name>A0A2X4WE43_LEDLE</name>
<dbReference type="Proteomes" id="UP000249134">
    <property type="component" value="Chromosome 1"/>
</dbReference>
<keyword evidence="1" id="KW-0946">Virion</keyword>
<organism evidence="1 2">
    <name type="scientific">Lederbergia lenta</name>
    <name type="common">Bacillus lentus</name>
    <dbReference type="NCBI Taxonomy" id="1467"/>
    <lineage>
        <taxon>Bacteria</taxon>
        <taxon>Bacillati</taxon>
        <taxon>Bacillota</taxon>
        <taxon>Bacilli</taxon>
        <taxon>Bacillales</taxon>
        <taxon>Bacillaceae</taxon>
        <taxon>Lederbergia</taxon>
    </lineage>
</organism>
<proteinExistence type="predicted"/>
<keyword evidence="1" id="KW-0167">Capsid protein</keyword>
<evidence type="ECO:0000313" key="1">
    <source>
        <dbReference type="EMBL" id="SQI61461.1"/>
    </source>
</evidence>
<gene>
    <name evidence="1" type="primary">cotZ_2</name>
    <name evidence="1" type="ORF">NCTC4824_03238</name>
</gene>